<protein>
    <submittedName>
        <fullName evidence="2">DUF998 domain-containing protein</fullName>
    </submittedName>
</protein>
<dbReference type="AlphaFoldDB" id="A0A7X2TQQ8"/>
<feature type="transmembrane region" description="Helical" evidence="1">
    <location>
        <begin position="125"/>
        <end position="145"/>
    </location>
</feature>
<dbReference type="Pfam" id="PF06197">
    <property type="entry name" value="DUF998"/>
    <property type="match status" value="1"/>
</dbReference>
<dbReference type="Proteomes" id="UP000460549">
    <property type="component" value="Unassembled WGS sequence"/>
</dbReference>
<dbReference type="EMBL" id="VUNN01000016">
    <property type="protein sequence ID" value="MSU06739.1"/>
    <property type="molecule type" value="Genomic_DNA"/>
</dbReference>
<organism evidence="2 3">
    <name type="scientific">Bullifex porci</name>
    <dbReference type="NCBI Taxonomy" id="2606638"/>
    <lineage>
        <taxon>Bacteria</taxon>
        <taxon>Pseudomonadati</taxon>
        <taxon>Spirochaetota</taxon>
        <taxon>Spirochaetia</taxon>
        <taxon>Spirochaetales</taxon>
        <taxon>Spirochaetaceae</taxon>
        <taxon>Bullifex</taxon>
    </lineage>
</organism>
<feature type="transmembrane region" description="Helical" evidence="1">
    <location>
        <begin position="96"/>
        <end position="118"/>
    </location>
</feature>
<evidence type="ECO:0000256" key="1">
    <source>
        <dbReference type="SAM" id="Phobius"/>
    </source>
</evidence>
<accession>A0A7X2TQQ8</accession>
<keyword evidence="1" id="KW-1133">Transmembrane helix</keyword>
<comment type="caution">
    <text evidence="2">The sequence shown here is derived from an EMBL/GenBank/DDBJ whole genome shotgun (WGS) entry which is preliminary data.</text>
</comment>
<sequence>MVVLSPLAYPGYNWLTMAVSELSAAGAPSEVVANQLNALFGPCSVVCSTLVFIASRNSSVKTFRAGITLFTLMEWICTAGYEMFPWVSGVDICFQNIMHLVVTAAVVILSLLSLILLAISAEKILRAWAIAALIAMVLGPIGTALLPPSVFGLFERFSTFSAVVFNAVLGIYLYKGKLDKVVLK</sequence>
<proteinExistence type="predicted"/>
<dbReference type="InterPro" id="IPR009339">
    <property type="entry name" value="DUF998"/>
</dbReference>
<feature type="transmembrane region" description="Helical" evidence="1">
    <location>
        <begin position="157"/>
        <end position="174"/>
    </location>
</feature>
<keyword evidence="1" id="KW-0812">Transmembrane</keyword>
<gene>
    <name evidence="2" type="ORF">FYJ80_08120</name>
</gene>
<name>A0A7X2TQQ8_9SPIO</name>
<feature type="transmembrane region" description="Helical" evidence="1">
    <location>
        <begin position="66"/>
        <end position="84"/>
    </location>
</feature>
<keyword evidence="1" id="KW-0472">Membrane</keyword>
<reference evidence="2 3" key="1">
    <citation type="submission" date="2019-08" db="EMBL/GenBank/DDBJ databases">
        <title>In-depth cultivation of the pig gut microbiome towards novel bacterial diversity and tailored functional studies.</title>
        <authorList>
            <person name="Wylensek D."/>
            <person name="Hitch T.C.A."/>
            <person name="Clavel T."/>
        </authorList>
    </citation>
    <scope>NUCLEOTIDE SEQUENCE [LARGE SCALE GENOMIC DNA]</scope>
    <source>
        <strain evidence="2 3">NM-380-WT-3C1</strain>
    </source>
</reference>
<keyword evidence="3" id="KW-1185">Reference proteome</keyword>
<feature type="transmembrane region" description="Helical" evidence="1">
    <location>
        <begin position="36"/>
        <end position="54"/>
    </location>
</feature>
<evidence type="ECO:0000313" key="3">
    <source>
        <dbReference type="Proteomes" id="UP000460549"/>
    </source>
</evidence>
<evidence type="ECO:0000313" key="2">
    <source>
        <dbReference type="EMBL" id="MSU06739.1"/>
    </source>
</evidence>